<accession>Q3SAX4</accession>
<feature type="coiled-coil region" evidence="1">
    <location>
        <begin position="75"/>
        <end position="119"/>
    </location>
</feature>
<reference evidence="2" key="1">
    <citation type="journal article" date="1995" name="J. Bacteriol.">
        <title>A signal peptide secretion-dependent bacteriocin from Carnobacterium divergens.</title>
        <authorList>
            <person name="Worobo R.W."/>
            <person name="Van Belkum M.J."/>
            <person name="Sailer M."/>
            <person name="Roy K.L."/>
            <person name="Vederas J.C."/>
            <person name="Stiles M.E."/>
        </authorList>
    </citation>
    <scope>NUCLEOTIDE SEQUENCE</scope>
    <source>
        <strain evidence="2">LV13</strain>
        <plasmid evidence="2">pCD3.4</plasmid>
    </source>
</reference>
<dbReference type="RefSeq" id="WP_032491453.1">
    <property type="nucleotide sequence ID" value="NZ_JBFUWC010000003.1"/>
</dbReference>
<reference evidence="2" key="2">
    <citation type="journal article" date="2006" name="Microbiology">
        <title>Characterization of the theta-type plasmid pCD3.4 from Carnobacterium divergens, and modulation of its host range by RepA mutation.</title>
        <authorList>
            <person name="van Belkum M.J."/>
            <person name="Stiles M.E."/>
        </authorList>
    </citation>
    <scope>NUCLEOTIDE SEQUENCE</scope>
    <source>
        <strain evidence="2">LV13</strain>
        <plasmid evidence="2">pCD3.4</plasmid>
    </source>
</reference>
<name>Q3SAX4_CARDV</name>
<protein>
    <submittedName>
        <fullName evidence="2">Uncharacterized protein</fullName>
    </submittedName>
</protein>
<geneLocation type="plasmid" evidence="2">
    <name>pCD3.4</name>
</geneLocation>
<evidence type="ECO:0000313" key="2">
    <source>
        <dbReference type="EMBL" id="AAZ29034.1"/>
    </source>
</evidence>
<dbReference type="AlphaFoldDB" id="Q3SAX4"/>
<dbReference type="EMBL" id="DQ087597">
    <property type="protein sequence ID" value="AAZ29034.1"/>
    <property type="molecule type" value="Genomic_DNA"/>
</dbReference>
<organism evidence="2">
    <name type="scientific">Carnobacterium divergens</name>
    <name type="common">Lactobacillus divergens</name>
    <dbReference type="NCBI Taxonomy" id="2748"/>
    <lineage>
        <taxon>Bacteria</taxon>
        <taxon>Bacillati</taxon>
        <taxon>Bacillota</taxon>
        <taxon>Bacilli</taxon>
        <taxon>Lactobacillales</taxon>
        <taxon>Carnobacteriaceae</taxon>
        <taxon>Carnobacterium</taxon>
    </lineage>
</organism>
<proteinExistence type="predicted"/>
<keyword evidence="2" id="KW-0614">Plasmid</keyword>
<evidence type="ECO:0000256" key="1">
    <source>
        <dbReference type="SAM" id="Coils"/>
    </source>
</evidence>
<keyword evidence="1" id="KW-0175">Coiled coil</keyword>
<sequence>MSNKYLKKRKRQAKQVADLYDLIIGVEHAGSSLIALYEGIKPSQYRIFILLSYSSFENKLNLYNKAILRTEVYSLEKKLNEKINAQIRIAQKNKKEIAVIDFTKQKEKLKRELLSFENDKEMKLMDSQLKQFHENKTLADINDQFFMTVQNSLILLHKKAPLTLKLICLKNYIRLCKNYFLKNIF</sequence>